<keyword evidence="2" id="KW-0067">ATP-binding</keyword>
<organism evidence="2 3">
    <name type="scientific">Polaromonas aquatica</name>
    <dbReference type="NCBI Taxonomy" id="332657"/>
    <lineage>
        <taxon>Bacteria</taxon>
        <taxon>Pseudomonadati</taxon>
        <taxon>Pseudomonadota</taxon>
        <taxon>Betaproteobacteria</taxon>
        <taxon>Burkholderiales</taxon>
        <taxon>Comamonadaceae</taxon>
        <taxon>Polaromonas</taxon>
    </lineage>
</organism>
<sequence>MRELQVEASRFATAVEGLAATVARCWAFIRKTLSGVFDLPPEFMRIDHCTLFVGPPSRVELLDSCGFACAEPVELDLCNFSSALSNRMRPTLGQRIDIAMYLETDCPACRVDRYGFEAAVLHLVMNAREAMHQGGRLTIDIRKGVLATGKPAVAVSICDDGRGMRAEVAQQDRAGTGRFRVETFVRQSGGDMQMRTLPGLGTTVTLNFPYQSRLPVSEIERL</sequence>
<feature type="domain" description="Histidine kinase/HSP90-like ATPase" evidence="1">
    <location>
        <begin position="111"/>
        <end position="212"/>
    </location>
</feature>
<dbReference type="RefSeq" id="WP_371436094.1">
    <property type="nucleotide sequence ID" value="NZ_JBHSRS010000015.1"/>
</dbReference>
<evidence type="ECO:0000313" key="2">
    <source>
        <dbReference type="EMBL" id="MFC6280954.1"/>
    </source>
</evidence>
<dbReference type="PANTHER" id="PTHR43065:SF49">
    <property type="entry name" value="HISTIDINE KINASE"/>
    <property type="match status" value="1"/>
</dbReference>
<dbReference type="GO" id="GO:0005524">
    <property type="term" value="F:ATP binding"/>
    <property type="evidence" value="ECO:0007669"/>
    <property type="project" value="UniProtKB-KW"/>
</dbReference>
<reference evidence="3" key="1">
    <citation type="journal article" date="2019" name="Int. J. Syst. Evol. Microbiol.">
        <title>The Global Catalogue of Microorganisms (GCM) 10K type strain sequencing project: providing services to taxonomists for standard genome sequencing and annotation.</title>
        <authorList>
            <consortium name="The Broad Institute Genomics Platform"/>
            <consortium name="The Broad Institute Genome Sequencing Center for Infectious Disease"/>
            <person name="Wu L."/>
            <person name="Ma J."/>
        </authorList>
    </citation>
    <scope>NUCLEOTIDE SEQUENCE [LARGE SCALE GENOMIC DNA]</scope>
    <source>
        <strain evidence="3">CCUG 39402</strain>
    </source>
</reference>
<gene>
    <name evidence="2" type="ORF">ACFQND_06885</name>
</gene>
<dbReference type="EMBL" id="JBHSRS010000015">
    <property type="protein sequence ID" value="MFC6280954.1"/>
    <property type="molecule type" value="Genomic_DNA"/>
</dbReference>
<name>A0ABW1TTL8_9BURK</name>
<dbReference type="Gene3D" id="3.30.565.10">
    <property type="entry name" value="Histidine kinase-like ATPase, C-terminal domain"/>
    <property type="match status" value="1"/>
</dbReference>
<proteinExistence type="predicted"/>
<keyword evidence="3" id="KW-1185">Reference proteome</keyword>
<dbReference type="InterPro" id="IPR003594">
    <property type="entry name" value="HATPase_dom"/>
</dbReference>
<dbReference type="Proteomes" id="UP001596270">
    <property type="component" value="Unassembled WGS sequence"/>
</dbReference>
<evidence type="ECO:0000259" key="1">
    <source>
        <dbReference type="SMART" id="SM00387"/>
    </source>
</evidence>
<dbReference type="PANTHER" id="PTHR43065">
    <property type="entry name" value="SENSOR HISTIDINE KINASE"/>
    <property type="match status" value="1"/>
</dbReference>
<dbReference type="SUPFAM" id="SSF55874">
    <property type="entry name" value="ATPase domain of HSP90 chaperone/DNA topoisomerase II/histidine kinase"/>
    <property type="match status" value="1"/>
</dbReference>
<keyword evidence="2" id="KW-0547">Nucleotide-binding</keyword>
<dbReference type="InterPro" id="IPR036890">
    <property type="entry name" value="HATPase_C_sf"/>
</dbReference>
<accession>A0ABW1TTL8</accession>
<comment type="caution">
    <text evidence="2">The sequence shown here is derived from an EMBL/GenBank/DDBJ whole genome shotgun (WGS) entry which is preliminary data.</text>
</comment>
<dbReference type="Pfam" id="PF02518">
    <property type="entry name" value="HATPase_c"/>
    <property type="match status" value="1"/>
</dbReference>
<protein>
    <submittedName>
        <fullName evidence="2">ATP-binding protein</fullName>
    </submittedName>
</protein>
<dbReference type="SMART" id="SM00387">
    <property type="entry name" value="HATPase_c"/>
    <property type="match status" value="1"/>
</dbReference>
<evidence type="ECO:0000313" key="3">
    <source>
        <dbReference type="Proteomes" id="UP001596270"/>
    </source>
</evidence>